<organism evidence="1 2">
    <name type="scientific">[Candida] jaroonii</name>
    <dbReference type="NCBI Taxonomy" id="467808"/>
    <lineage>
        <taxon>Eukaryota</taxon>
        <taxon>Fungi</taxon>
        <taxon>Dikarya</taxon>
        <taxon>Ascomycota</taxon>
        <taxon>Saccharomycotina</taxon>
        <taxon>Pichiomycetes</taxon>
        <taxon>Debaryomycetaceae</taxon>
        <taxon>Yamadazyma</taxon>
    </lineage>
</organism>
<dbReference type="EMBL" id="CALSDN010000009">
    <property type="protein sequence ID" value="CAH6722443.1"/>
    <property type="molecule type" value="Genomic_DNA"/>
</dbReference>
<accession>A0ACA9YBL0</accession>
<evidence type="ECO:0000313" key="1">
    <source>
        <dbReference type="EMBL" id="CAH6722443.1"/>
    </source>
</evidence>
<sequence length="340" mass="38683">MTKNGRKEVKELLASFKEALESWLITINDPIKIKEIKSASVDNPIEELTKLVSLIKAHTTKIGIIFKPETFQKQFDAAYNTVSKASESIILLISIIPQLNPETLSIIFHDEIILKISEIFQSNLELVSQLQIIEQETSEEESEEVARDINTRLMSVGKVWSSCDNLTKVLKDGKLGLLNTKFKQSIMLIEDGLDEFEEWVEDPEVSEDPFGFEDEDEDEDEQPEELDEETKAQLTAFGTKILNKFKLIKLLFSSISKSLPSITSGKTINELFENQKQIVNLVDKLIVELMMNAKISHITDDLITSINKNCNNLLKIVKAVNKSNENKVKWCEAWESKFSQ</sequence>
<name>A0ACA9YBL0_9ASCO</name>
<evidence type="ECO:0000313" key="2">
    <source>
        <dbReference type="Proteomes" id="UP001152531"/>
    </source>
</evidence>
<proteinExistence type="predicted"/>
<reference evidence="1" key="1">
    <citation type="submission" date="2022-06" db="EMBL/GenBank/DDBJ databases">
        <authorList>
            <person name="Legras J.-L."/>
            <person name="Devillers H."/>
            <person name="Grondin C."/>
        </authorList>
    </citation>
    <scope>NUCLEOTIDE SEQUENCE</scope>
    <source>
        <strain evidence="1">CLIB 1444</strain>
    </source>
</reference>
<dbReference type="Proteomes" id="UP001152531">
    <property type="component" value="Unassembled WGS sequence"/>
</dbReference>
<protein>
    <submittedName>
        <fullName evidence="1">Uncharacterized protein</fullName>
    </submittedName>
</protein>
<keyword evidence="2" id="KW-1185">Reference proteome</keyword>
<comment type="caution">
    <text evidence="1">The sequence shown here is derived from an EMBL/GenBank/DDBJ whole genome shotgun (WGS) entry which is preliminary data.</text>
</comment>
<gene>
    <name evidence="1" type="ORF">CLIB1444_09S03686</name>
</gene>